<dbReference type="RefSeq" id="WP_140587618.1">
    <property type="nucleotide sequence ID" value="NZ_VFRR01000006.1"/>
</dbReference>
<dbReference type="OrthoDB" id="9812068at2"/>
<dbReference type="CDD" id="cd06782">
    <property type="entry name" value="cpPDZ_CPP-like"/>
    <property type="match status" value="1"/>
</dbReference>
<dbReference type="InterPro" id="IPR036034">
    <property type="entry name" value="PDZ_sf"/>
</dbReference>
<comment type="caution">
    <text evidence="7">The sequence shown here is derived from an EMBL/GenBank/DDBJ whole genome shotgun (WGS) entry which is preliminary data.</text>
</comment>
<comment type="similarity">
    <text evidence="1 5">Belongs to the peptidase S41A family.</text>
</comment>
<evidence type="ECO:0000313" key="8">
    <source>
        <dbReference type="Proteomes" id="UP000315901"/>
    </source>
</evidence>
<dbReference type="InterPro" id="IPR029045">
    <property type="entry name" value="ClpP/crotonase-like_dom_sf"/>
</dbReference>
<protein>
    <submittedName>
        <fullName evidence="7">S41 family peptidase</fullName>
    </submittedName>
</protein>
<feature type="domain" description="PDZ" evidence="6">
    <location>
        <begin position="77"/>
        <end position="145"/>
    </location>
</feature>
<dbReference type="PANTHER" id="PTHR32060">
    <property type="entry name" value="TAIL-SPECIFIC PROTEASE"/>
    <property type="match status" value="1"/>
</dbReference>
<dbReference type="GO" id="GO:0006508">
    <property type="term" value="P:proteolysis"/>
    <property type="evidence" value="ECO:0007669"/>
    <property type="project" value="UniProtKB-KW"/>
</dbReference>
<dbReference type="SMART" id="SM00228">
    <property type="entry name" value="PDZ"/>
    <property type="match status" value="1"/>
</dbReference>
<dbReference type="GO" id="GO:0007165">
    <property type="term" value="P:signal transduction"/>
    <property type="evidence" value="ECO:0007669"/>
    <property type="project" value="TreeGrafter"/>
</dbReference>
<dbReference type="Gene3D" id="3.30.750.44">
    <property type="match status" value="1"/>
</dbReference>
<evidence type="ECO:0000256" key="1">
    <source>
        <dbReference type="ARBA" id="ARBA00009179"/>
    </source>
</evidence>
<dbReference type="GO" id="GO:0004175">
    <property type="term" value="F:endopeptidase activity"/>
    <property type="evidence" value="ECO:0007669"/>
    <property type="project" value="TreeGrafter"/>
</dbReference>
<dbReference type="Pfam" id="PF03572">
    <property type="entry name" value="Peptidase_S41"/>
    <property type="match status" value="1"/>
</dbReference>
<dbReference type="FunFam" id="2.30.42.10:FF:000063">
    <property type="entry name" value="Peptidase, S41 family"/>
    <property type="match status" value="1"/>
</dbReference>
<dbReference type="FunFam" id="3.90.226.10:FF:000029">
    <property type="entry name" value="Peptidase, S41 family"/>
    <property type="match status" value="1"/>
</dbReference>
<dbReference type="Gene3D" id="2.30.42.10">
    <property type="match status" value="1"/>
</dbReference>
<evidence type="ECO:0000256" key="3">
    <source>
        <dbReference type="ARBA" id="ARBA00022801"/>
    </source>
</evidence>
<reference evidence="7 8" key="1">
    <citation type="submission" date="2019-06" db="EMBL/GenBank/DDBJ databases">
        <title>A novel bacterium of genus Marinomonas, isolated from coastal sand.</title>
        <authorList>
            <person name="Huang H."/>
            <person name="Mo K."/>
            <person name="Hu Y."/>
        </authorList>
    </citation>
    <scope>NUCLEOTIDE SEQUENCE [LARGE SCALE GENOMIC DNA]</scope>
    <source>
        <strain evidence="7 8">HB171799</strain>
    </source>
</reference>
<evidence type="ECO:0000256" key="4">
    <source>
        <dbReference type="ARBA" id="ARBA00022825"/>
    </source>
</evidence>
<sequence>MKQKLLALALGVGVAHGAESSVPPIPLTQIQTFVETFETIREGYVEELSDDAILQKALNGMVRALDPHSEYLSRDQVAEFEELSVGQYAGIGVEVEFKEDKLIVVAPISGSPAAEAGIESGDVIIRIDDQLVSGMNMTDIMGVMRGEPGTQVVLDVERDNNIKQYVLERRFIEDSSLSMRMLSNNIGYIQIHQFQGDTGEEFRNAVLELTDQSDLAGLILDLRDNPGGVLQSAADVLDTFISDGMLVYTDGRHQLSRTEFTASSENTLLPDTPLVVLVNEGSASASEVVAGALQDHQRGLILGAETFGKGSVQTVVPLANGAAIKLTTALYYTPNGRSIQAQGIVPDMLVPDAAVDIKRGRFVIKEAELQGHLANGTGGAERTSSDVVASADELAKDDFQLFQAYVVLNSALKLKLSH</sequence>
<dbReference type="EMBL" id="VFRR01000006">
    <property type="protein sequence ID" value="TPE54347.1"/>
    <property type="molecule type" value="Genomic_DNA"/>
</dbReference>
<dbReference type="GO" id="GO:0008236">
    <property type="term" value="F:serine-type peptidase activity"/>
    <property type="evidence" value="ECO:0007669"/>
    <property type="project" value="UniProtKB-KW"/>
</dbReference>
<gene>
    <name evidence="7" type="ORF">FJM67_05225</name>
</gene>
<dbReference type="Proteomes" id="UP000315901">
    <property type="component" value="Unassembled WGS sequence"/>
</dbReference>
<dbReference type="InterPro" id="IPR001478">
    <property type="entry name" value="PDZ"/>
</dbReference>
<dbReference type="InterPro" id="IPR041489">
    <property type="entry name" value="PDZ_6"/>
</dbReference>
<dbReference type="SUPFAM" id="SSF50156">
    <property type="entry name" value="PDZ domain-like"/>
    <property type="match status" value="1"/>
</dbReference>
<dbReference type="Gene3D" id="3.90.226.10">
    <property type="entry name" value="2-enoyl-CoA Hydratase, Chain A, domain 1"/>
    <property type="match status" value="1"/>
</dbReference>
<dbReference type="PANTHER" id="PTHR32060:SF30">
    <property type="entry name" value="CARBOXY-TERMINAL PROCESSING PROTEASE CTPA"/>
    <property type="match status" value="1"/>
</dbReference>
<dbReference type="PROSITE" id="PS50106">
    <property type="entry name" value="PDZ"/>
    <property type="match status" value="1"/>
</dbReference>
<evidence type="ECO:0000313" key="7">
    <source>
        <dbReference type="EMBL" id="TPE54347.1"/>
    </source>
</evidence>
<dbReference type="InterPro" id="IPR004447">
    <property type="entry name" value="Peptidase_S41A"/>
</dbReference>
<evidence type="ECO:0000256" key="5">
    <source>
        <dbReference type="RuleBase" id="RU004404"/>
    </source>
</evidence>
<dbReference type="AlphaFoldDB" id="A0A501X1I9"/>
<evidence type="ECO:0000256" key="2">
    <source>
        <dbReference type="ARBA" id="ARBA00022670"/>
    </source>
</evidence>
<keyword evidence="2 5" id="KW-0645">Protease</keyword>
<dbReference type="CDD" id="cd07560">
    <property type="entry name" value="Peptidase_S41_CPP"/>
    <property type="match status" value="1"/>
</dbReference>
<dbReference type="Pfam" id="PF17820">
    <property type="entry name" value="PDZ_6"/>
    <property type="match status" value="1"/>
</dbReference>
<proteinExistence type="inferred from homology"/>
<dbReference type="NCBIfam" id="TIGR00225">
    <property type="entry name" value="prc"/>
    <property type="match status" value="1"/>
</dbReference>
<keyword evidence="3 5" id="KW-0378">Hydrolase</keyword>
<accession>A0A501X1I9</accession>
<evidence type="ECO:0000259" key="6">
    <source>
        <dbReference type="PROSITE" id="PS50106"/>
    </source>
</evidence>
<dbReference type="SMART" id="SM00245">
    <property type="entry name" value="TSPc"/>
    <property type="match status" value="1"/>
</dbReference>
<dbReference type="GO" id="GO:0030288">
    <property type="term" value="C:outer membrane-bounded periplasmic space"/>
    <property type="evidence" value="ECO:0007669"/>
    <property type="project" value="TreeGrafter"/>
</dbReference>
<dbReference type="InterPro" id="IPR005151">
    <property type="entry name" value="Tail-specific_protease"/>
</dbReference>
<name>A0A501X1I9_9GAMM</name>
<keyword evidence="4 5" id="KW-0720">Serine protease</keyword>
<dbReference type="SUPFAM" id="SSF52096">
    <property type="entry name" value="ClpP/crotonase"/>
    <property type="match status" value="1"/>
</dbReference>
<organism evidence="7 8">
    <name type="scientific">Maribrevibacterium harenarium</name>
    <dbReference type="NCBI Taxonomy" id="2589817"/>
    <lineage>
        <taxon>Bacteria</taxon>
        <taxon>Pseudomonadati</taxon>
        <taxon>Pseudomonadota</taxon>
        <taxon>Gammaproteobacteria</taxon>
        <taxon>Oceanospirillales</taxon>
        <taxon>Oceanospirillaceae</taxon>
        <taxon>Maribrevibacterium</taxon>
    </lineage>
</organism>
<keyword evidence="8" id="KW-1185">Reference proteome</keyword>